<organism evidence="1 2">
    <name type="scientific">Danxiaibacter flavus</name>
    <dbReference type="NCBI Taxonomy" id="3049108"/>
    <lineage>
        <taxon>Bacteria</taxon>
        <taxon>Pseudomonadati</taxon>
        <taxon>Bacteroidota</taxon>
        <taxon>Chitinophagia</taxon>
        <taxon>Chitinophagales</taxon>
        <taxon>Chitinophagaceae</taxon>
        <taxon>Danxiaibacter</taxon>
    </lineage>
</organism>
<evidence type="ECO:0000313" key="2">
    <source>
        <dbReference type="Proteomes" id="UP001560573"/>
    </source>
</evidence>
<name>A0ABV3ZD53_9BACT</name>
<protein>
    <recommendedName>
        <fullName evidence="3">Lipocalin-like domain-containing protein</fullName>
    </recommendedName>
</protein>
<reference evidence="1 2" key="1">
    <citation type="submission" date="2023-07" db="EMBL/GenBank/DDBJ databases">
        <authorList>
            <person name="Lian W.-H."/>
        </authorList>
    </citation>
    <scope>NUCLEOTIDE SEQUENCE [LARGE SCALE GENOMIC DNA]</scope>
    <source>
        <strain evidence="1 2">SYSU DXS3180</strain>
    </source>
</reference>
<evidence type="ECO:0000313" key="1">
    <source>
        <dbReference type="EMBL" id="MEX6687405.1"/>
    </source>
</evidence>
<proteinExistence type="predicted"/>
<comment type="caution">
    <text evidence="1">The sequence shown here is derived from an EMBL/GenBank/DDBJ whole genome shotgun (WGS) entry which is preliminary data.</text>
</comment>
<dbReference type="Proteomes" id="UP001560573">
    <property type="component" value="Unassembled WGS sequence"/>
</dbReference>
<accession>A0ABV3ZD53</accession>
<sequence length="207" mass="22277">MSKLTTAVLILFASIFFIGCQKEVSENPPATAATRGLAGNYKLISVELESVVSMETKDGDDNEKTVSLTHYISKDNKGTVKFDATTIATNNIAYTIDATMKGYIYINGILQDSVTSPLQLSTPPVSSVVPYEVIGTDSIYFSSGSFFVDASASSTPTASKPSGGKFKLEGDKLYITSFINESGIKDVQGYQFNQSTQARSTTILQKQ</sequence>
<dbReference type="EMBL" id="JAULBC010000002">
    <property type="protein sequence ID" value="MEX6687405.1"/>
    <property type="molecule type" value="Genomic_DNA"/>
</dbReference>
<keyword evidence="2" id="KW-1185">Reference proteome</keyword>
<gene>
    <name evidence="1" type="ORF">QTN47_07890</name>
</gene>
<evidence type="ECO:0008006" key="3">
    <source>
        <dbReference type="Google" id="ProtNLM"/>
    </source>
</evidence>
<dbReference type="PROSITE" id="PS51257">
    <property type="entry name" value="PROKAR_LIPOPROTEIN"/>
    <property type="match status" value="1"/>
</dbReference>
<dbReference type="RefSeq" id="WP_369328810.1">
    <property type="nucleotide sequence ID" value="NZ_JAULBC010000002.1"/>
</dbReference>